<evidence type="ECO:0000256" key="3">
    <source>
        <dbReference type="ARBA" id="ARBA00022490"/>
    </source>
</evidence>
<dbReference type="Proteomes" id="UP000033531">
    <property type="component" value="Unassembled WGS sequence"/>
</dbReference>
<proteinExistence type="predicted"/>
<keyword evidence="6" id="KW-0598">Phosphotransferase system</keyword>
<feature type="domain" description="PTS EIIB type-4" evidence="8">
    <location>
        <begin position="1"/>
        <end position="164"/>
    </location>
</feature>
<evidence type="ECO:0000313" key="9">
    <source>
        <dbReference type="EMBL" id="KJY58476.1"/>
    </source>
</evidence>
<organism evidence="9 10">
    <name type="scientific">Lactobacillus melliventris</name>
    <dbReference type="NCBI Taxonomy" id="1218507"/>
    <lineage>
        <taxon>Bacteria</taxon>
        <taxon>Bacillati</taxon>
        <taxon>Bacillota</taxon>
        <taxon>Bacilli</taxon>
        <taxon>Lactobacillales</taxon>
        <taxon>Lactobacillaceae</taxon>
        <taxon>Lactobacillus</taxon>
    </lineage>
</organism>
<dbReference type="SUPFAM" id="SSF52728">
    <property type="entry name" value="PTS IIb component"/>
    <property type="match status" value="1"/>
</dbReference>
<keyword evidence="4" id="KW-0762">Sugar transport</keyword>
<evidence type="ECO:0000259" key="8">
    <source>
        <dbReference type="PROSITE" id="PS51101"/>
    </source>
</evidence>
<gene>
    <name evidence="9" type="ORF">JF74_01450</name>
</gene>
<dbReference type="InterPro" id="IPR036667">
    <property type="entry name" value="PTS_IIB_sorbose-sp_sf"/>
</dbReference>
<dbReference type="GO" id="GO:0008982">
    <property type="term" value="F:protein-N(PI)-phosphohistidine-sugar phosphotransferase activity"/>
    <property type="evidence" value="ECO:0007669"/>
    <property type="project" value="InterPro"/>
</dbReference>
<keyword evidence="3" id="KW-0963">Cytoplasm</keyword>
<keyword evidence="2" id="KW-0813">Transport</keyword>
<dbReference type="OrthoDB" id="9788818at2"/>
<evidence type="ECO:0000256" key="1">
    <source>
        <dbReference type="ARBA" id="ARBA00004496"/>
    </source>
</evidence>
<comment type="caution">
    <text evidence="9">The sequence shown here is derived from an EMBL/GenBank/DDBJ whole genome shotgun (WGS) entry which is preliminary data.</text>
</comment>
<evidence type="ECO:0000256" key="6">
    <source>
        <dbReference type="ARBA" id="ARBA00022683"/>
    </source>
</evidence>
<dbReference type="PATRIC" id="fig|1218507.3.peg.303"/>
<dbReference type="GO" id="GO:0016301">
    <property type="term" value="F:kinase activity"/>
    <property type="evidence" value="ECO:0007669"/>
    <property type="project" value="UniProtKB-KW"/>
</dbReference>
<dbReference type="STRING" id="1218507.JF74_01450"/>
<reference evidence="9 10" key="1">
    <citation type="submission" date="2015-01" db="EMBL/GenBank/DDBJ databases">
        <title>Comparative genomics of the lactic acid bacteria isolated from the honey bee gut.</title>
        <authorList>
            <person name="Ellegaard K.M."/>
            <person name="Tamarit D."/>
            <person name="Javelind E."/>
            <person name="Olofsson T."/>
            <person name="Andersson S.G."/>
            <person name="Vasquez A."/>
        </authorList>
    </citation>
    <scope>NUCLEOTIDE SEQUENCE [LARGE SCALE GENOMIC DNA]</scope>
    <source>
        <strain evidence="9 10">Hma8</strain>
    </source>
</reference>
<dbReference type="HOGENOM" id="CLU_116175_0_0_9"/>
<keyword evidence="7" id="KW-0418">Kinase</keyword>
<dbReference type="Gene3D" id="3.40.35.10">
    <property type="entry name" value="Phosphotransferase system, sorbose subfamily IIB component"/>
    <property type="match status" value="1"/>
</dbReference>
<sequence length="164" mass="18352">MSISVVRIDDRVIHGQTMTRWTKARPVDGILVVGDNIAHDKLRRKVLKAAANDLKVGIYTVAEAGEKIKKGIESKKKFFLISDSPKTFAQMTDMGIDFGKVLNVGPMNTRPGTKVLGRTVAIDQDDYNAFEDIAKHGIDIQFQLLPDDEIKPWSTMKKKYDSMS</sequence>
<dbReference type="EMBL" id="JXLI01000004">
    <property type="protein sequence ID" value="KJY58476.1"/>
    <property type="molecule type" value="Genomic_DNA"/>
</dbReference>
<evidence type="ECO:0000256" key="2">
    <source>
        <dbReference type="ARBA" id="ARBA00022448"/>
    </source>
</evidence>
<dbReference type="InterPro" id="IPR004720">
    <property type="entry name" value="PTS_IIB_sorbose-sp"/>
</dbReference>
<dbReference type="GO" id="GO:0009401">
    <property type="term" value="P:phosphoenolpyruvate-dependent sugar phosphotransferase system"/>
    <property type="evidence" value="ECO:0007669"/>
    <property type="project" value="UniProtKB-KW"/>
</dbReference>
<keyword evidence="5" id="KW-0808">Transferase</keyword>
<name>A0A0F4LLQ1_9LACO</name>
<dbReference type="PROSITE" id="PS51101">
    <property type="entry name" value="PTS_EIIB_TYPE_4"/>
    <property type="match status" value="1"/>
</dbReference>
<comment type="subcellular location">
    <subcellularLocation>
        <location evidence="1">Cytoplasm</location>
    </subcellularLocation>
</comment>
<protein>
    <submittedName>
        <fullName evidence="9">PTS Man IIB</fullName>
    </submittedName>
</protein>
<evidence type="ECO:0000313" key="10">
    <source>
        <dbReference type="Proteomes" id="UP000033531"/>
    </source>
</evidence>
<accession>A0A0F4LLQ1</accession>
<dbReference type="Pfam" id="PF03830">
    <property type="entry name" value="PTSIIB_sorb"/>
    <property type="match status" value="1"/>
</dbReference>
<dbReference type="AlphaFoldDB" id="A0A0F4LLQ1"/>
<dbReference type="RefSeq" id="WP_046324109.1">
    <property type="nucleotide sequence ID" value="NZ_JBHTMT010000010.1"/>
</dbReference>
<dbReference type="GO" id="GO:0005737">
    <property type="term" value="C:cytoplasm"/>
    <property type="evidence" value="ECO:0007669"/>
    <property type="project" value="UniProtKB-SubCell"/>
</dbReference>
<evidence type="ECO:0000256" key="5">
    <source>
        <dbReference type="ARBA" id="ARBA00022679"/>
    </source>
</evidence>
<evidence type="ECO:0000256" key="4">
    <source>
        <dbReference type="ARBA" id="ARBA00022597"/>
    </source>
</evidence>
<evidence type="ECO:0000256" key="7">
    <source>
        <dbReference type="ARBA" id="ARBA00022777"/>
    </source>
</evidence>